<feature type="transmembrane region" description="Helical" evidence="1">
    <location>
        <begin position="50"/>
        <end position="69"/>
    </location>
</feature>
<dbReference type="InterPro" id="IPR025828">
    <property type="entry name" value="Put_sensor_dom"/>
</dbReference>
<dbReference type="STRING" id="882082.SaccyDRAFT_0894"/>
<accession>H5XKH8</accession>
<feature type="transmembrane region" description="Helical" evidence="1">
    <location>
        <begin position="21"/>
        <end position="44"/>
    </location>
</feature>
<evidence type="ECO:0000313" key="4">
    <source>
        <dbReference type="Proteomes" id="UP000002791"/>
    </source>
</evidence>
<dbReference type="HOGENOM" id="CLU_1204240_0_0_11"/>
<feature type="transmembrane region" description="Helical" evidence="1">
    <location>
        <begin position="113"/>
        <end position="146"/>
    </location>
</feature>
<organism evidence="3 4">
    <name type="scientific">Saccharomonospora cyanea NA-134</name>
    <dbReference type="NCBI Taxonomy" id="882082"/>
    <lineage>
        <taxon>Bacteria</taxon>
        <taxon>Bacillati</taxon>
        <taxon>Actinomycetota</taxon>
        <taxon>Actinomycetes</taxon>
        <taxon>Pseudonocardiales</taxon>
        <taxon>Pseudonocardiaceae</taxon>
        <taxon>Saccharomonospora</taxon>
    </lineage>
</organism>
<keyword evidence="1" id="KW-0472">Membrane</keyword>
<dbReference type="AlphaFoldDB" id="H5XKH8"/>
<keyword evidence="1" id="KW-0812">Transmembrane</keyword>
<feature type="transmembrane region" description="Helical" evidence="1">
    <location>
        <begin position="175"/>
        <end position="197"/>
    </location>
</feature>
<evidence type="ECO:0000313" key="3">
    <source>
        <dbReference type="EMBL" id="EHR59811.1"/>
    </source>
</evidence>
<protein>
    <recommendedName>
        <fullName evidence="2">Putative sensor domain-containing protein</fullName>
    </recommendedName>
</protein>
<dbReference type="eggNOG" id="COG4585">
    <property type="taxonomic scope" value="Bacteria"/>
</dbReference>
<reference evidence="3 4" key="1">
    <citation type="submission" date="2011-11" db="EMBL/GenBank/DDBJ databases">
        <title>The Noncontiguous Finished sequence of Saccharomonospora cyanea NA-134.</title>
        <authorList>
            <consortium name="US DOE Joint Genome Institute"/>
            <person name="Lucas S."/>
            <person name="Han J."/>
            <person name="Lapidus A."/>
            <person name="Cheng J.-F."/>
            <person name="Goodwin L."/>
            <person name="Pitluck S."/>
            <person name="Peters L."/>
            <person name="Ovchinnikova G."/>
            <person name="Lu M."/>
            <person name="Detter J.C."/>
            <person name="Han C."/>
            <person name="Tapia R."/>
            <person name="Land M."/>
            <person name="Hauser L."/>
            <person name="Kyrpides N."/>
            <person name="Ivanova N."/>
            <person name="Pagani I."/>
            <person name="Brambilla E.-M."/>
            <person name="Klenk H.-P."/>
            <person name="Woyke T."/>
        </authorList>
    </citation>
    <scope>NUCLEOTIDE SEQUENCE [LARGE SCALE GENOMIC DNA]</scope>
    <source>
        <strain evidence="3 4">NA-134</strain>
    </source>
</reference>
<dbReference type="RefSeq" id="WP_005453951.1">
    <property type="nucleotide sequence ID" value="NZ_CM001440.1"/>
</dbReference>
<dbReference type="OrthoDB" id="5183710at2"/>
<proteinExistence type="predicted"/>
<evidence type="ECO:0000256" key="1">
    <source>
        <dbReference type="SAM" id="Phobius"/>
    </source>
</evidence>
<evidence type="ECO:0000259" key="2">
    <source>
        <dbReference type="Pfam" id="PF13796"/>
    </source>
</evidence>
<gene>
    <name evidence="3" type="ORF">SaccyDRAFT_0894</name>
</gene>
<dbReference type="EMBL" id="CM001440">
    <property type="protein sequence ID" value="EHR59811.1"/>
    <property type="molecule type" value="Genomic_DNA"/>
</dbReference>
<dbReference type="Proteomes" id="UP000002791">
    <property type="component" value="Chromosome"/>
</dbReference>
<keyword evidence="4" id="KW-1185">Reference proteome</keyword>
<sequence length="232" mass="25481">MSTVRSHDDHERGRPSVAGSLTYLLLSFPIGVAAFVVLLTLTVFGIGTAIVWIGLPVLAGTVLLTRGAAHVERARVYALLGAYIPPSTRPLPQGGLKQRWRTRLTDSATWREYVYLFLLFPLGIAEFVLMVATWSVSLALLALPVYYRFLPGGAWHFPSHDVSLRWVTVDSVWTALPWSALGVLLLVCTALLTRGLGAAHARFAKAMLGPTFNRMRELDADDTETAPFPVRP</sequence>
<keyword evidence="1" id="KW-1133">Transmembrane helix</keyword>
<dbReference type="Pfam" id="PF13796">
    <property type="entry name" value="Sensor"/>
    <property type="match status" value="1"/>
</dbReference>
<name>H5XKH8_9PSEU</name>
<feature type="domain" description="Putative sensor" evidence="2">
    <location>
        <begin position="23"/>
        <end position="208"/>
    </location>
</feature>